<evidence type="ECO:0000313" key="7">
    <source>
        <dbReference type="EMBL" id="SDU83412.1"/>
    </source>
</evidence>
<dbReference type="Gene3D" id="3.90.550.10">
    <property type="entry name" value="Spore Coat Polysaccharide Biosynthesis Protein SpsA, Chain A"/>
    <property type="match status" value="1"/>
</dbReference>
<keyword evidence="6" id="KW-0732">Signal</keyword>
<dbReference type="STRING" id="546874.SAMN04488544_0681"/>
<feature type="transmembrane region" description="Helical" evidence="5">
    <location>
        <begin position="363"/>
        <end position="387"/>
    </location>
</feature>
<keyword evidence="5" id="KW-0472">Membrane</keyword>
<proteinExistence type="inferred from homology"/>
<evidence type="ECO:0000256" key="6">
    <source>
        <dbReference type="SAM" id="SignalP"/>
    </source>
</evidence>
<feature type="signal peptide" evidence="6">
    <location>
        <begin position="1"/>
        <end position="15"/>
    </location>
</feature>
<evidence type="ECO:0000256" key="1">
    <source>
        <dbReference type="ARBA" id="ARBA00006739"/>
    </source>
</evidence>
<keyword evidence="8" id="KW-1185">Reference proteome</keyword>
<feature type="transmembrane region" description="Helical" evidence="5">
    <location>
        <begin position="432"/>
        <end position="451"/>
    </location>
</feature>
<feature type="region of interest" description="Disordered" evidence="4">
    <location>
        <begin position="15"/>
        <end position="54"/>
    </location>
</feature>
<gene>
    <name evidence="7" type="ORF">SAMN04488544_0681</name>
</gene>
<feature type="region of interest" description="Disordered" evidence="4">
    <location>
        <begin position="469"/>
        <end position="499"/>
    </location>
</feature>
<reference evidence="8" key="1">
    <citation type="submission" date="2016-10" db="EMBL/GenBank/DDBJ databases">
        <authorList>
            <person name="Varghese N."/>
            <person name="Submissions S."/>
        </authorList>
    </citation>
    <scope>NUCLEOTIDE SEQUENCE [LARGE SCALE GENOMIC DNA]</scope>
    <source>
        <strain evidence="8">DSM 21743</strain>
    </source>
</reference>
<evidence type="ECO:0000256" key="3">
    <source>
        <dbReference type="ARBA" id="ARBA00022679"/>
    </source>
</evidence>
<dbReference type="RefSeq" id="WP_197680598.1">
    <property type="nucleotide sequence ID" value="NZ_LT629799.1"/>
</dbReference>
<evidence type="ECO:0000256" key="5">
    <source>
        <dbReference type="SAM" id="Phobius"/>
    </source>
</evidence>
<keyword evidence="3 7" id="KW-0808">Transferase</keyword>
<keyword evidence="2" id="KW-0328">Glycosyltransferase</keyword>
<feature type="transmembrane region" description="Helical" evidence="5">
    <location>
        <begin position="393"/>
        <end position="411"/>
    </location>
</feature>
<feature type="chain" id="PRO_5009279612" evidence="6">
    <location>
        <begin position="16"/>
        <end position="499"/>
    </location>
</feature>
<name>A0A1H2LRE3_9ACTN</name>
<accession>A0A1H2LRE3</accession>
<dbReference type="AlphaFoldDB" id="A0A1H2LRE3"/>
<organism evidence="7 8">
    <name type="scientific">Microlunatus sagamiharensis</name>
    <dbReference type="NCBI Taxonomy" id="546874"/>
    <lineage>
        <taxon>Bacteria</taxon>
        <taxon>Bacillati</taxon>
        <taxon>Actinomycetota</taxon>
        <taxon>Actinomycetes</taxon>
        <taxon>Propionibacteriales</taxon>
        <taxon>Propionibacteriaceae</taxon>
        <taxon>Microlunatus</taxon>
    </lineage>
</organism>
<protein>
    <submittedName>
        <fullName evidence="7">Glycosyltransferase, catalytic subunit of cellulose synthase and poly-beta-1,6-N-acetylglucosamine synthase</fullName>
    </submittedName>
</protein>
<dbReference type="GO" id="GO:0016757">
    <property type="term" value="F:glycosyltransferase activity"/>
    <property type="evidence" value="ECO:0007669"/>
    <property type="project" value="UniProtKB-KW"/>
</dbReference>
<sequence length="499" mass="54313">MLLCSLFLPVSPASAAPTPEPAPSASQLFPAGPAPSETSAPNRGPATEPAAVPGLLDDVSGGQVAGFLALSVVSLALAGVAFTTLAWMLHAWRSPSHLEATGFVRSGREPSLSFSLLVPARHEEEVLGDTLDKLAQLDHPDYEVIAIIGHDDPGTEAVARAAAARHPEIVRVVMDHSVPKNKPKGMNTALPECRGDVVGVFDAEDEVHPELLRLVDARFHDTGADVVQGGVQLMNIESSWWSLRNCLEYYFWFRSRLHFHAGARFIPLGGNTVFARAEVLREVDGWDPECLAEDCELGVRLSTRGKKVVVAYDPDVVTREETPPTLTSLYKQRTRWNQGFLQVLRKGEWRQLPTWRQRLMARYLLSMPFLQAFTGAMIPVSLLLILFAKVPTGIALLTFLPIVPTLITLVVETAGLGDFRRVYGVKVRPRDYVRLLLGTFPYQVFLAAAAVRSVVREVRGINAWEKTEHTGAHRPAVQSPSAPGTAQPVLTGAGAGGSR</sequence>
<keyword evidence="5" id="KW-1133">Transmembrane helix</keyword>
<comment type="similarity">
    <text evidence="1">Belongs to the glycosyltransferase 2 family.</text>
</comment>
<evidence type="ECO:0000256" key="2">
    <source>
        <dbReference type="ARBA" id="ARBA00022676"/>
    </source>
</evidence>
<dbReference type="Proteomes" id="UP000198825">
    <property type="component" value="Chromosome I"/>
</dbReference>
<dbReference type="PANTHER" id="PTHR43630">
    <property type="entry name" value="POLY-BETA-1,6-N-ACETYL-D-GLUCOSAMINE SYNTHASE"/>
    <property type="match status" value="1"/>
</dbReference>
<dbReference type="EMBL" id="LT629799">
    <property type="protein sequence ID" value="SDU83412.1"/>
    <property type="molecule type" value="Genomic_DNA"/>
</dbReference>
<dbReference type="InterPro" id="IPR029044">
    <property type="entry name" value="Nucleotide-diphossugar_trans"/>
</dbReference>
<keyword evidence="5" id="KW-0812">Transmembrane</keyword>
<dbReference type="Pfam" id="PF13641">
    <property type="entry name" value="Glyco_tranf_2_3"/>
    <property type="match status" value="1"/>
</dbReference>
<dbReference type="SUPFAM" id="SSF53448">
    <property type="entry name" value="Nucleotide-diphospho-sugar transferases"/>
    <property type="match status" value="1"/>
</dbReference>
<evidence type="ECO:0000313" key="8">
    <source>
        <dbReference type="Proteomes" id="UP000198825"/>
    </source>
</evidence>
<evidence type="ECO:0000256" key="4">
    <source>
        <dbReference type="SAM" id="MobiDB-lite"/>
    </source>
</evidence>
<dbReference type="PANTHER" id="PTHR43630:SF1">
    <property type="entry name" value="POLY-BETA-1,6-N-ACETYL-D-GLUCOSAMINE SYNTHASE"/>
    <property type="match status" value="1"/>
</dbReference>